<evidence type="ECO:0000256" key="2">
    <source>
        <dbReference type="ARBA" id="ARBA00022723"/>
    </source>
</evidence>
<reference evidence="10 11" key="1">
    <citation type="submission" date="2023-02" db="EMBL/GenBank/DDBJ databases">
        <title>LHISI_Scaffold_Assembly.</title>
        <authorList>
            <person name="Stuart O.P."/>
            <person name="Cleave R."/>
            <person name="Magrath M.J.L."/>
            <person name="Mikheyev A.S."/>
        </authorList>
    </citation>
    <scope>NUCLEOTIDE SEQUENCE [LARGE SCALE GENOMIC DNA]</scope>
    <source>
        <strain evidence="10">Daus_M_001</strain>
        <tissue evidence="10">Leg muscle</tissue>
    </source>
</reference>
<feature type="region of interest" description="Disordered" evidence="8">
    <location>
        <begin position="204"/>
        <end position="237"/>
    </location>
</feature>
<keyword evidence="3" id="KW-0677">Repeat</keyword>
<dbReference type="SMART" id="SM00355">
    <property type="entry name" value="ZnF_C2H2"/>
    <property type="match status" value="4"/>
</dbReference>
<evidence type="ECO:0000259" key="9">
    <source>
        <dbReference type="PROSITE" id="PS50157"/>
    </source>
</evidence>
<keyword evidence="11" id="KW-1185">Reference proteome</keyword>
<feature type="domain" description="C2H2-type" evidence="9">
    <location>
        <begin position="333"/>
        <end position="360"/>
    </location>
</feature>
<evidence type="ECO:0000256" key="6">
    <source>
        <dbReference type="ARBA" id="ARBA00023242"/>
    </source>
</evidence>
<evidence type="ECO:0000256" key="1">
    <source>
        <dbReference type="ARBA" id="ARBA00004123"/>
    </source>
</evidence>
<keyword evidence="4 7" id="KW-0863">Zinc-finger</keyword>
<dbReference type="SUPFAM" id="SSF57667">
    <property type="entry name" value="beta-beta-alpha zinc fingers"/>
    <property type="match status" value="2"/>
</dbReference>
<feature type="compositionally biased region" description="Polar residues" evidence="8">
    <location>
        <begin position="57"/>
        <end position="111"/>
    </location>
</feature>
<proteinExistence type="predicted"/>
<organism evidence="10 11">
    <name type="scientific">Dryococelus australis</name>
    <dbReference type="NCBI Taxonomy" id="614101"/>
    <lineage>
        <taxon>Eukaryota</taxon>
        <taxon>Metazoa</taxon>
        <taxon>Ecdysozoa</taxon>
        <taxon>Arthropoda</taxon>
        <taxon>Hexapoda</taxon>
        <taxon>Insecta</taxon>
        <taxon>Pterygota</taxon>
        <taxon>Neoptera</taxon>
        <taxon>Polyneoptera</taxon>
        <taxon>Phasmatodea</taxon>
        <taxon>Verophasmatodea</taxon>
        <taxon>Anareolatae</taxon>
        <taxon>Phasmatidae</taxon>
        <taxon>Eurycanthinae</taxon>
        <taxon>Dryococelus</taxon>
    </lineage>
</organism>
<feature type="compositionally biased region" description="Basic and acidic residues" evidence="8">
    <location>
        <begin position="114"/>
        <end position="124"/>
    </location>
</feature>
<gene>
    <name evidence="10" type="ORF">PR048_007609</name>
</gene>
<dbReference type="PANTHER" id="PTHR24394:SF29">
    <property type="entry name" value="MYONEURIN"/>
    <property type="match status" value="1"/>
</dbReference>
<dbReference type="InterPro" id="IPR036236">
    <property type="entry name" value="Znf_C2H2_sf"/>
</dbReference>
<feature type="compositionally biased region" description="Basic residues" evidence="8">
    <location>
        <begin position="212"/>
        <end position="225"/>
    </location>
</feature>
<dbReference type="EMBL" id="JARBHB010000003">
    <property type="protein sequence ID" value="KAJ8888122.1"/>
    <property type="molecule type" value="Genomic_DNA"/>
</dbReference>
<name>A0ABQ9HUQ4_9NEOP</name>
<feature type="domain" description="C2H2-type" evidence="9">
    <location>
        <begin position="277"/>
        <end position="304"/>
    </location>
</feature>
<dbReference type="PROSITE" id="PS50157">
    <property type="entry name" value="ZINC_FINGER_C2H2_2"/>
    <property type="match status" value="4"/>
</dbReference>
<feature type="domain" description="C2H2-type" evidence="9">
    <location>
        <begin position="305"/>
        <end position="332"/>
    </location>
</feature>
<evidence type="ECO:0000256" key="5">
    <source>
        <dbReference type="ARBA" id="ARBA00022833"/>
    </source>
</evidence>
<keyword evidence="5" id="KW-0862">Zinc</keyword>
<keyword evidence="2" id="KW-0479">Metal-binding</keyword>
<evidence type="ECO:0000256" key="8">
    <source>
        <dbReference type="SAM" id="MobiDB-lite"/>
    </source>
</evidence>
<feature type="region of interest" description="Disordered" evidence="8">
    <location>
        <begin position="57"/>
        <end position="124"/>
    </location>
</feature>
<evidence type="ECO:0000256" key="4">
    <source>
        <dbReference type="ARBA" id="ARBA00022771"/>
    </source>
</evidence>
<feature type="domain" description="C2H2-type" evidence="9">
    <location>
        <begin position="249"/>
        <end position="276"/>
    </location>
</feature>
<evidence type="ECO:0000313" key="10">
    <source>
        <dbReference type="EMBL" id="KAJ8888122.1"/>
    </source>
</evidence>
<comment type="subcellular location">
    <subcellularLocation>
        <location evidence="1">Nucleus</location>
    </subcellularLocation>
</comment>
<evidence type="ECO:0000256" key="7">
    <source>
        <dbReference type="PROSITE-ProRule" id="PRU00042"/>
    </source>
</evidence>
<evidence type="ECO:0000256" key="3">
    <source>
        <dbReference type="ARBA" id="ARBA00022737"/>
    </source>
</evidence>
<comment type="caution">
    <text evidence="10">The sequence shown here is derived from an EMBL/GenBank/DDBJ whole genome shotgun (WGS) entry which is preliminary data.</text>
</comment>
<evidence type="ECO:0000313" key="11">
    <source>
        <dbReference type="Proteomes" id="UP001159363"/>
    </source>
</evidence>
<protein>
    <recommendedName>
        <fullName evidence="9">C2H2-type domain-containing protein</fullName>
    </recommendedName>
</protein>
<accession>A0ABQ9HUQ4</accession>
<dbReference type="PROSITE" id="PS00028">
    <property type="entry name" value="ZINC_FINGER_C2H2_1"/>
    <property type="match status" value="4"/>
</dbReference>
<sequence>MNVPQYGDGGPQQQQFQDALLQQYGQKAESHNVDIATSHGLVVVGNDGVRYHCTTSQNQHFNTQPNNSSSKPAGANTSVANGNTCQQNAYANTNPSESGHMSQCYGLTSNAPPRKADASTMTEKEIQTGGEQLFNSCSHQDKMLQQTYAVQAMVPTPAGWQSLAGPPGSTVAEYLSRLPASTLPITLHHFLKFSASSENVAPTIKKEEGVPKKPKKKRKYKKKPYIPRPPRPRPGEIRLTTALDGSTLYCCPECHMAYPEKELLEQHLVVHKLERRFVCDICGAALKRKEHLDRHKQGHNPDRPYVCTVCLKAFKRNEHLSRHVIIHSGDKNQVCMECGKGFYRKDHLRKHAQSHIAKRLRAELVAQKGSGSGSLSQSIVSLESVVKMGHGGPPPGVTAIALMPGGATLPILS</sequence>
<dbReference type="PANTHER" id="PTHR24394">
    <property type="entry name" value="ZINC FINGER PROTEIN"/>
    <property type="match status" value="1"/>
</dbReference>
<dbReference type="Pfam" id="PF00096">
    <property type="entry name" value="zf-C2H2"/>
    <property type="match status" value="3"/>
</dbReference>
<dbReference type="InterPro" id="IPR013087">
    <property type="entry name" value="Znf_C2H2_type"/>
</dbReference>
<keyword evidence="6" id="KW-0539">Nucleus</keyword>
<dbReference type="Gene3D" id="3.30.160.60">
    <property type="entry name" value="Classic Zinc Finger"/>
    <property type="match status" value="3"/>
</dbReference>
<dbReference type="Proteomes" id="UP001159363">
    <property type="component" value="Chromosome 3"/>
</dbReference>